<keyword evidence="5 6" id="KW-0067">ATP-binding</keyword>
<dbReference type="PROSITE" id="PS00108">
    <property type="entry name" value="PROTEIN_KINASE_ST"/>
    <property type="match status" value="1"/>
</dbReference>
<organism evidence="10 11">
    <name type="scientific">Tetrabaena socialis</name>
    <dbReference type="NCBI Taxonomy" id="47790"/>
    <lineage>
        <taxon>Eukaryota</taxon>
        <taxon>Viridiplantae</taxon>
        <taxon>Chlorophyta</taxon>
        <taxon>core chlorophytes</taxon>
        <taxon>Chlorophyceae</taxon>
        <taxon>CS clade</taxon>
        <taxon>Chlamydomonadales</taxon>
        <taxon>Tetrabaenaceae</taxon>
        <taxon>Tetrabaena</taxon>
    </lineage>
</organism>
<dbReference type="GO" id="GO:0004674">
    <property type="term" value="F:protein serine/threonine kinase activity"/>
    <property type="evidence" value="ECO:0007669"/>
    <property type="project" value="UniProtKB-KW"/>
</dbReference>
<dbReference type="InterPro" id="IPR000719">
    <property type="entry name" value="Prot_kinase_dom"/>
</dbReference>
<dbReference type="AlphaFoldDB" id="A0A2J8ACI5"/>
<dbReference type="SUPFAM" id="SSF56112">
    <property type="entry name" value="Protein kinase-like (PK-like)"/>
    <property type="match status" value="1"/>
</dbReference>
<reference evidence="10 11" key="1">
    <citation type="journal article" date="2017" name="Mol. Biol. Evol.">
        <title>The 4-celled Tetrabaena socialis nuclear genome reveals the essential components for genetic control of cell number at the origin of multicellularity in the volvocine lineage.</title>
        <authorList>
            <person name="Featherston J."/>
            <person name="Arakaki Y."/>
            <person name="Hanschen E.R."/>
            <person name="Ferris P.J."/>
            <person name="Michod R.E."/>
            <person name="Olson B.J.S.C."/>
            <person name="Nozaki H."/>
            <person name="Durand P.M."/>
        </authorList>
    </citation>
    <scope>NUCLEOTIDE SEQUENCE [LARGE SCALE GENOMIC DNA]</scope>
    <source>
        <strain evidence="10 11">NIES-571</strain>
    </source>
</reference>
<protein>
    <submittedName>
        <fullName evidence="10">Putative serine/threonine-protein kinase</fullName>
    </submittedName>
</protein>
<name>A0A2J8ACI5_9CHLO</name>
<accession>A0A2J8ACI5</accession>
<evidence type="ECO:0000256" key="2">
    <source>
        <dbReference type="ARBA" id="ARBA00022679"/>
    </source>
</evidence>
<keyword evidence="4 10" id="KW-0418">Kinase</keyword>
<evidence type="ECO:0000256" key="7">
    <source>
        <dbReference type="RuleBase" id="RU000304"/>
    </source>
</evidence>
<dbReference type="InterPro" id="IPR017441">
    <property type="entry name" value="Protein_kinase_ATP_BS"/>
</dbReference>
<dbReference type="InterPro" id="IPR011009">
    <property type="entry name" value="Kinase-like_dom_sf"/>
</dbReference>
<dbReference type="PROSITE" id="PS00107">
    <property type="entry name" value="PROTEIN_KINASE_ATP"/>
    <property type="match status" value="1"/>
</dbReference>
<dbReference type="InterPro" id="IPR051681">
    <property type="entry name" value="Ser/Thr_Kinases-Pseudokinases"/>
</dbReference>
<feature type="domain" description="Protein kinase" evidence="9">
    <location>
        <begin position="28"/>
        <end position="328"/>
    </location>
</feature>
<dbReference type="Gene3D" id="1.10.510.10">
    <property type="entry name" value="Transferase(Phosphotransferase) domain 1"/>
    <property type="match status" value="1"/>
</dbReference>
<evidence type="ECO:0000256" key="6">
    <source>
        <dbReference type="PROSITE-ProRule" id="PRU10141"/>
    </source>
</evidence>
<dbReference type="GO" id="GO:0005524">
    <property type="term" value="F:ATP binding"/>
    <property type="evidence" value="ECO:0007669"/>
    <property type="project" value="UniProtKB-UniRule"/>
</dbReference>
<evidence type="ECO:0000256" key="3">
    <source>
        <dbReference type="ARBA" id="ARBA00022741"/>
    </source>
</evidence>
<keyword evidence="3 6" id="KW-0547">Nucleotide-binding</keyword>
<dbReference type="PROSITE" id="PS50011">
    <property type="entry name" value="PROTEIN_KINASE_DOM"/>
    <property type="match status" value="1"/>
</dbReference>
<dbReference type="EMBL" id="PGGS01000062">
    <property type="protein sequence ID" value="PNH10235.1"/>
    <property type="molecule type" value="Genomic_DNA"/>
</dbReference>
<dbReference type="Gene3D" id="3.30.200.20">
    <property type="entry name" value="Phosphorylase Kinase, domain 1"/>
    <property type="match status" value="1"/>
</dbReference>
<evidence type="ECO:0000259" key="9">
    <source>
        <dbReference type="PROSITE" id="PS50011"/>
    </source>
</evidence>
<evidence type="ECO:0000313" key="10">
    <source>
        <dbReference type="EMBL" id="PNH10235.1"/>
    </source>
</evidence>
<evidence type="ECO:0000256" key="8">
    <source>
        <dbReference type="SAM" id="MobiDB-lite"/>
    </source>
</evidence>
<dbReference type="PANTHER" id="PTHR44329">
    <property type="entry name" value="SERINE/THREONINE-PROTEIN KINASE TNNI3K-RELATED"/>
    <property type="match status" value="1"/>
</dbReference>
<sequence>MPCGFGCFGSAPAADAKTAPQPELLRLAQPHEELGRGSNGIVVKGTLVGKPVAVKILIATTLGRAAKHELLLAPRLVNHNCVLALDGAFCHVILHRGDGFGDPTRLGDGGDPYPVLHDIMHKLRAGTGQLLMVVVQELCCKATLTSATRRGIFDVTGKFGARVACRALLRSATEIARGMLYLHDAGIVHGDLKPANVLLVRSDEDRRGFSCKVSDFGLSHVLPCCVTSITAESWGTVGYMSPEAFSGRCSRATDVWSFGVILYELMTGQPAYGDATREQIMAGVLADSLHPAWPDGAPLIQPIIELGRRCLSRDPHDRPPFGDIMPELVRIEVELRAEGLAMLAEAQEAAEAAAALQAAAGPGTPGGPSMRSRACSGGPPAMQMVVL</sequence>
<dbReference type="PANTHER" id="PTHR44329:SF214">
    <property type="entry name" value="PROTEIN KINASE DOMAIN-CONTAINING PROTEIN"/>
    <property type="match status" value="1"/>
</dbReference>
<feature type="binding site" evidence="6">
    <location>
        <position position="67"/>
    </location>
    <ligand>
        <name>ATP</name>
        <dbReference type="ChEBI" id="CHEBI:30616"/>
    </ligand>
</feature>
<comment type="similarity">
    <text evidence="7">Belongs to the protein kinase superfamily.</text>
</comment>
<keyword evidence="1 7" id="KW-0723">Serine/threonine-protein kinase</keyword>
<evidence type="ECO:0000256" key="4">
    <source>
        <dbReference type="ARBA" id="ARBA00022777"/>
    </source>
</evidence>
<dbReference type="InterPro" id="IPR008271">
    <property type="entry name" value="Ser/Thr_kinase_AS"/>
</dbReference>
<proteinExistence type="inferred from homology"/>
<dbReference type="Proteomes" id="UP000236333">
    <property type="component" value="Unassembled WGS sequence"/>
</dbReference>
<evidence type="ECO:0000256" key="1">
    <source>
        <dbReference type="ARBA" id="ARBA00022527"/>
    </source>
</evidence>
<evidence type="ECO:0000256" key="5">
    <source>
        <dbReference type="ARBA" id="ARBA00022840"/>
    </source>
</evidence>
<dbReference type="SMART" id="SM00220">
    <property type="entry name" value="S_TKc"/>
    <property type="match status" value="1"/>
</dbReference>
<dbReference type="OrthoDB" id="1711006at2759"/>
<gene>
    <name evidence="10" type="ORF">TSOC_003031</name>
</gene>
<keyword evidence="11" id="KW-1185">Reference proteome</keyword>
<dbReference type="InterPro" id="IPR001245">
    <property type="entry name" value="Ser-Thr/Tyr_kinase_cat_dom"/>
</dbReference>
<evidence type="ECO:0000313" key="11">
    <source>
        <dbReference type="Proteomes" id="UP000236333"/>
    </source>
</evidence>
<keyword evidence="2" id="KW-0808">Transferase</keyword>
<comment type="caution">
    <text evidence="10">The sequence shown here is derived from an EMBL/GenBank/DDBJ whole genome shotgun (WGS) entry which is preliminary data.</text>
</comment>
<dbReference type="Pfam" id="PF07714">
    <property type="entry name" value="PK_Tyr_Ser-Thr"/>
    <property type="match status" value="1"/>
</dbReference>
<feature type="region of interest" description="Disordered" evidence="8">
    <location>
        <begin position="357"/>
        <end position="380"/>
    </location>
</feature>